<dbReference type="Proteomes" id="UP000798662">
    <property type="component" value="Chromosome 1"/>
</dbReference>
<keyword evidence="2" id="KW-1185">Reference proteome</keyword>
<evidence type="ECO:0000313" key="1">
    <source>
        <dbReference type="EMBL" id="KAK1860081.1"/>
    </source>
</evidence>
<comment type="caution">
    <text evidence="1">The sequence shown here is derived from an EMBL/GenBank/DDBJ whole genome shotgun (WGS) entry which is preliminary data.</text>
</comment>
<gene>
    <name evidence="1" type="ORF">I4F81_002672</name>
</gene>
<proteinExistence type="predicted"/>
<dbReference type="EMBL" id="CM020618">
    <property type="protein sequence ID" value="KAK1860081.1"/>
    <property type="molecule type" value="Genomic_DNA"/>
</dbReference>
<sequence>MAWRARLAPLVDALLSRRLVGTDSAANRYYVSPPAPPPPPASQKRFVLSPDPLSPHMPVQWSAWLRYARPHPPTAEELAAAADAAAALRARVAALEVRDEKERLRWIAAVSGDGGGGGAAADAPADKAADQARHIQQMLALTIGSRNSPADGGLHAQSAPLVAGGAGGVGGGNAAAAGAPAATVGGGAGGLGGLDDATAAARVAALAAAMSDADAAGATTTVEAVVEHVAPAVEAQLEPAAKKAKVDEPAPGLTELPNYTMNVNEAIDADVRKENLHAIVERPVAALNGLGERATTMFSEMNVTTIRDLGEWSLYKKALAIKTLADVEVEGARASPCILNIDEAVVEAYEAKSFKEILDAPVTALQGVGESAAEALAIHHVDTVRKLADFKYCAWASALLTLSASENTKSAAEKTQETLLKRLE</sequence>
<reference evidence="1" key="1">
    <citation type="submission" date="2019-11" db="EMBL/GenBank/DDBJ databases">
        <title>Nori genome reveals adaptations in red seaweeds to the harsh intertidal environment.</title>
        <authorList>
            <person name="Wang D."/>
            <person name="Mao Y."/>
        </authorList>
    </citation>
    <scope>NUCLEOTIDE SEQUENCE</scope>
    <source>
        <tissue evidence="1">Gametophyte</tissue>
    </source>
</reference>
<organism evidence="1 2">
    <name type="scientific">Pyropia yezoensis</name>
    <name type="common">Susabi-nori</name>
    <name type="synonym">Porphyra yezoensis</name>
    <dbReference type="NCBI Taxonomy" id="2788"/>
    <lineage>
        <taxon>Eukaryota</taxon>
        <taxon>Rhodophyta</taxon>
        <taxon>Bangiophyceae</taxon>
        <taxon>Bangiales</taxon>
        <taxon>Bangiaceae</taxon>
        <taxon>Pyropia</taxon>
    </lineage>
</organism>
<accession>A0ACC3BQT0</accession>
<name>A0ACC3BQT0_PYRYE</name>
<protein>
    <submittedName>
        <fullName evidence="1">Uncharacterized protein</fullName>
    </submittedName>
</protein>
<evidence type="ECO:0000313" key="2">
    <source>
        <dbReference type="Proteomes" id="UP000798662"/>
    </source>
</evidence>